<dbReference type="PANTHER" id="PTHR37691">
    <property type="entry name" value="BLR3518 PROTEIN"/>
    <property type="match status" value="1"/>
</dbReference>
<gene>
    <name evidence="1" type="ORF">D1868_06790</name>
</gene>
<sequence>MKVVVQVSEKEKINQAVKSVMNLINDLGEELEEVEVVFHQSAITATIDEGIIKPLLEKKINVIACRNSLISQGINESSLVKGVKIVNSGVGEVVRRQKEGWIYLRL</sequence>
<dbReference type="EMBL" id="CP045483">
    <property type="protein sequence ID" value="QGR19726.1"/>
    <property type="molecule type" value="Genomic_DNA"/>
</dbReference>
<reference evidence="1 2" key="1">
    <citation type="submission" date="2019-10" db="EMBL/GenBank/DDBJ databases">
        <title>Genome Sequences from Six Type Strain Members of the Archaeal Family Sulfolobaceae: Acidianus ambivalens, Acidianus infernus, Metallosphaera prunae, Stygiolobus azoricus, Sulfolobus metallicus, and Sulfurisphaera ohwakuensis.</title>
        <authorList>
            <person name="Counts J.A."/>
            <person name="Kelly R.M."/>
        </authorList>
    </citation>
    <scope>NUCLEOTIDE SEQUENCE [LARGE SCALE GENOMIC DNA]</scope>
    <source>
        <strain evidence="1 2">FC6</strain>
    </source>
</reference>
<dbReference type="Pfam" id="PF02635">
    <property type="entry name" value="DsrE"/>
    <property type="match status" value="1"/>
</dbReference>
<protein>
    <submittedName>
        <fullName evidence="1">Sulfur reductase DrsE</fullName>
    </submittedName>
</protein>
<dbReference type="SUPFAM" id="SSF75169">
    <property type="entry name" value="DsrEFH-like"/>
    <property type="match status" value="1"/>
</dbReference>
<dbReference type="Gene3D" id="3.40.1260.10">
    <property type="entry name" value="DsrEFH-like"/>
    <property type="match status" value="1"/>
</dbReference>
<name>A0A650CPF4_9CREN</name>
<organism evidence="1 2">
    <name type="scientific">Stygiolobus azoricus</name>
    <dbReference type="NCBI Taxonomy" id="41675"/>
    <lineage>
        <taxon>Archaea</taxon>
        <taxon>Thermoproteota</taxon>
        <taxon>Thermoprotei</taxon>
        <taxon>Sulfolobales</taxon>
        <taxon>Sulfolobaceae</taxon>
        <taxon>Stygiolobus</taxon>
    </lineage>
</organism>
<dbReference type="KEGG" id="sazo:D1868_06790"/>
<dbReference type="OrthoDB" id="57062at2157"/>
<dbReference type="InterPro" id="IPR003787">
    <property type="entry name" value="Sulphur_relay_DsrE/F-like"/>
</dbReference>
<dbReference type="InterPro" id="IPR027396">
    <property type="entry name" value="DsrEFH-like"/>
</dbReference>
<proteinExistence type="predicted"/>
<dbReference type="Proteomes" id="UP000423396">
    <property type="component" value="Chromosome"/>
</dbReference>
<accession>A0A650CPF4</accession>
<evidence type="ECO:0000313" key="1">
    <source>
        <dbReference type="EMBL" id="QGR19726.1"/>
    </source>
</evidence>
<keyword evidence="2" id="KW-1185">Reference proteome</keyword>
<dbReference type="AlphaFoldDB" id="A0A650CPF4"/>
<dbReference type="PANTHER" id="PTHR37691:SF1">
    <property type="entry name" value="BLR3518 PROTEIN"/>
    <property type="match status" value="1"/>
</dbReference>
<evidence type="ECO:0000313" key="2">
    <source>
        <dbReference type="Proteomes" id="UP000423396"/>
    </source>
</evidence>